<proteinExistence type="predicted"/>
<dbReference type="EMBL" id="MCFF01000025">
    <property type="protein sequence ID" value="ORZ12442.1"/>
    <property type="molecule type" value="Genomic_DNA"/>
</dbReference>
<dbReference type="GO" id="GO:0030003">
    <property type="term" value="P:intracellular monoatomic cation homeostasis"/>
    <property type="evidence" value="ECO:0007669"/>
    <property type="project" value="UniProtKB-ARBA"/>
</dbReference>
<evidence type="ECO:0000256" key="5">
    <source>
        <dbReference type="ARBA" id="ARBA00023136"/>
    </source>
</evidence>
<dbReference type="InParanoid" id="A0A1Y2GJ26"/>
<gene>
    <name evidence="9" type="ORF">BCR41DRAFT_356072</name>
</gene>
<evidence type="ECO:0000313" key="9">
    <source>
        <dbReference type="EMBL" id="ORZ12442.1"/>
    </source>
</evidence>
<evidence type="ECO:0000313" key="10">
    <source>
        <dbReference type="Proteomes" id="UP000193648"/>
    </source>
</evidence>
<dbReference type="SUPFAM" id="SSF160240">
    <property type="entry name" value="Cation efflux protein cytoplasmic domain-like"/>
    <property type="match status" value="1"/>
</dbReference>
<feature type="domain" description="Cation efflux protein transmembrane" evidence="7">
    <location>
        <begin position="2"/>
        <end position="116"/>
    </location>
</feature>
<comment type="subcellular location">
    <subcellularLocation>
        <location evidence="1">Membrane</location>
        <topology evidence="1">Multi-pass membrane protein</topology>
    </subcellularLocation>
</comment>
<dbReference type="SUPFAM" id="SSF161111">
    <property type="entry name" value="Cation efflux protein transmembrane domain-like"/>
    <property type="match status" value="1"/>
</dbReference>
<reference evidence="9 10" key="1">
    <citation type="submission" date="2016-07" db="EMBL/GenBank/DDBJ databases">
        <title>Pervasive Adenine N6-methylation of Active Genes in Fungi.</title>
        <authorList>
            <consortium name="DOE Joint Genome Institute"/>
            <person name="Mondo S.J."/>
            <person name="Dannebaum R.O."/>
            <person name="Kuo R.C."/>
            <person name="Labutti K."/>
            <person name="Haridas S."/>
            <person name="Kuo A."/>
            <person name="Salamov A."/>
            <person name="Ahrendt S.R."/>
            <person name="Lipzen A."/>
            <person name="Sullivan W."/>
            <person name="Andreopoulos W.B."/>
            <person name="Clum A."/>
            <person name="Lindquist E."/>
            <person name="Daum C."/>
            <person name="Ramamoorthy G.K."/>
            <person name="Gryganskyi A."/>
            <person name="Culley D."/>
            <person name="Magnuson J.K."/>
            <person name="James T.Y."/>
            <person name="O'Malley M.A."/>
            <person name="Stajich J.E."/>
            <person name="Spatafora J.W."/>
            <person name="Visel A."/>
            <person name="Grigoriev I.V."/>
        </authorList>
    </citation>
    <scope>NUCLEOTIDE SEQUENCE [LARGE SCALE GENOMIC DNA]</scope>
    <source>
        <strain evidence="9 10">NRRL 3116</strain>
    </source>
</reference>
<evidence type="ECO:0000256" key="3">
    <source>
        <dbReference type="ARBA" id="ARBA00022692"/>
    </source>
</evidence>
<dbReference type="Pfam" id="PF01545">
    <property type="entry name" value="Cation_efflux"/>
    <property type="match status" value="1"/>
</dbReference>
<evidence type="ECO:0000259" key="8">
    <source>
        <dbReference type="Pfam" id="PF16916"/>
    </source>
</evidence>
<dbReference type="InterPro" id="IPR036837">
    <property type="entry name" value="Cation_efflux_CTD_sf"/>
</dbReference>
<dbReference type="Gene3D" id="3.30.70.1350">
    <property type="entry name" value="Cation efflux protein, cytoplasmic domain"/>
    <property type="match status" value="1"/>
</dbReference>
<keyword evidence="3 6" id="KW-0812">Transmembrane</keyword>
<sequence length="209" mass="23567">MVTSFLQVILQSFQRLVEGSSEPVNLSVVILSLLGLNILVKFLLWAWCRTMKDSSSVQALAQDHLNDVIFNIFSTFFPVAGQYLGLWWLDAFGAIVLSIYIIAEWTGTCLYNIRRLTGQAATAADIQQLTYMTYRFSNLIQLIDTVRAYYVGEGLFAEIDIVLPPDTPLSQAHDLGESLQSALERLDTVERAFVHVDYNAVHAIEHRHI</sequence>
<organism evidence="9 10">
    <name type="scientific">Lobosporangium transversale</name>
    <dbReference type="NCBI Taxonomy" id="64571"/>
    <lineage>
        <taxon>Eukaryota</taxon>
        <taxon>Fungi</taxon>
        <taxon>Fungi incertae sedis</taxon>
        <taxon>Mucoromycota</taxon>
        <taxon>Mortierellomycotina</taxon>
        <taxon>Mortierellomycetes</taxon>
        <taxon>Mortierellales</taxon>
        <taxon>Mortierellaceae</taxon>
        <taxon>Lobosporangium</taxon>
    </lineage>
</organism>
<dbReference type="RefSeq" id="XP_021880061.1">
    <property type="nucleotide sequence ID" value="XM_022024582.1"/>
</dbReference>
<dbReference type="GO" id="GO:0098771">
    <property type="term" value="P:inorganic ion homeostasis"/>
    <property type="evidence" value="ECO:0007669"/>
    <property type="project" value="UniProtKB-ARBA"/>
</dbReference>
<dbReference type="STRING" id="64571.A0A1Y2GJ26"/>
<dbReference type="InterPro" id="IPR050291">
    <property type="entry name" value="CDF_Transporter"/>
</dbReference>
<dbReference type="InterPro" id="IPR027470">
    <property type="entry name" value="Cation_efflux_CTD"/>
</dbReference>
<evidence type="ECO:0000256" key="1">
    <source>
        <dbReference type="ARBA" id="ARBA00004141"/>
    </source>
</evidence>
<dbReference type="PANTHER" id="PTHR43840:SF4">
    <property type="entry name" value="CDF DIVALENT METAL CATION TRANSPORTER (EUROFUNG)"/>
    <property type="match status" value="1"/>
</dbReference>
<feature type="transmembrane region" description="Helical" evidence="6">
    <location>
        <begin position="68"/>
        <end position="85"/>
    </location>
</feature>
<keyword evidence="10" id="KW-1185">Reference proteome</keyword>
<keyword evidence="5 6" id="KW-0472">Membrane</keyword>
<dbReference type="GO" id="GO:0008324">
    <property type="term" value="F:monoatomic cation transmembrane transporter activity"/>
    <property type="evidence" value="ECO:0007669"/>
    <property type="project" value="InterPro"/>
</dbReference>
<evidence type="ECO:0000259" key="7">
    <source>
        <dbReference type="Pfam" id="PF01545"/>
    </source>
</evidence>
<evidence type="ECO:0000256" key="4">
    <source>
        <dbReference type="ARBA" id="ARBA00022989"/>
    </source>
</evidence>
<dbReference type="Pfam" id="PF16916">
    <property type="entry name" value="ZT_dimer"/>
    <property type="match status" value="1"/>
</dbReference>
<dbReference type="OrthoDB" id="78296at2759"/>
<dbReference type="PANTHER" id="PTHR43840">
    <property type="entry name" value="MITOCHONDRIAL METAL TRANSPORTER 1-RELATED"/>
    <property type="match status" value="1"/>
</dbReference>
<feature type="transmembrane region" description="Helical" evidence="6">
    <location>
        <begin position="91"/>
        <end position="113"/>
    </location>
</feature>
<dbReference type="Proteomes" id="UP000193648">
    <property type="component" value="Unassembled WGS sequence"/>
</dbReference>
<name>A0A1Y2GJ26_9FUNG</name>
<dbReference type="InterPro" id="IPR058533">
    <property type="entry name" value="Cation_efflux_TM"/>
</dbReference>
<dbReference type="AlphaFoldDB" id="A0A1Y2GJ26"/>
<dbReference type="GeneID" id="33566426"/>
<dbReference type="Gene3D" id="1.20.1510.10">
    <property type="entry name" value="Cation efflux protein transmembrane domain"/>
    <property type="match status" value="1"/>
</dbReference>
<accession>A0A1Y2GJ26</accession>
<keyword evidence="2" id="KW-0813">Transport</keyword>
<keyword evidence="4 6" id="KW-1133">Transmembrane helix</keyword>
<dbReference type="GO" id="GO:0016020">
    <property type="term" value="C:membrane"/>
    <property type="evidence" value="ECO:0007669"/>
    <property type="project" value="UniProtKB-SubCell"/>
</dbReference>
<feature type="domain" description="Cation efflux protein cytoplasmic" evidence="8">
    <location>
        <begin position="143"/>
        <end position="197"/>
    </location>
</feature>
<evidence type="ECO:0000256" key="6">
    <source>
        <dbReference type="SAM" id="Phobius"/>
    </source>
</evidence>
<feature type="transmembrane region" description="Helical" evidence="6">
    <location>
        <begin position="29"/>
        <end position="47"/>
    </location>
</feature>
<dbReference type="InterPro" id="IPR027469">
    <property type="entry name" value="Cation_efflux_TMD_sf"/>
</dbReference>
<evidence type="ECO:0000256" key="2">
    <source>
        <dbReference type="ARBA" id="ARBA00022448"/>
    </source>
</evidence>
<comment type="caution">
    <text evidence="9">The sequence shown here is derived from an EMBL/GenBank/DDBJ whole genome shotgun (WGS) entry which is preliminary data.</text>
</comment>
<protein>
    <submittedName>
        <fullName evidence="9">Cation efflux protein</fullName>
    </submittedName>
</protein>